<keyword evidence="2" id="KW-1133">Transmembrane helix</keyword>
<feature type="region of interest" description="Disordered" evidence="1">
    <location>
        <begin position="1"/>
        <end position="21"/>
    </location>
</feature>
<sequence>MIPAMPASAARSRRAPRSPHPLLHYGRITAMGTVTALILIAGVWASWGTAQHVMLPRGREHGTITVTDCADGTCGGPYTPLSQGSRPRERVVVEDSGAVAEGRTYTVVVKPSSDEAVRSGPGGMLLAWAPLGGALLLASVVVAGGLRRTRPAWLMAGAGVALLTAAFLAA</sequence>
<organism evidence="3 4">
    <name type="scientific">Streptomyces tagetis</name>
    <dbReference type="NCBI Taxonomy" id="2820809"/>
    <lineage>
        <taxon>Bacteria</taxon>
        <taxon>Bacillati</taxon>
        <taxon>Actinomycetota</taxon>
        <taxon>Actinomycetes</taxon>
        <taxon>Kitasatosporales</taxon>
        <taxon>Streptomycetaceae</taxon>
        <taxon>Streptomyces</taxon>
    </lineage>
</organism>
<name>A0A940XJB4_9ACTN</name>
<feature type="compositionally biased region" description="Low complexity" evidence="1">
    <location>
        <begin position="1"/>
        <end position="10"/>
    </location>
</feature>
<dbReference type="AlphaFoldDB" id="A0A940XJB4"/>
<keyword evidence="4" id="KW-1185">Reference proteome</keyword>
<dbReference type="EMBL" id="JAGPNL010000007">
    <property type="protein sequence ID" value="MBQ0829486.1"/>
    <property type="molecule type" value="Genomic_DNA"/>
</dbReference>
<feature type="transmembrane region" description="Helical" evidence="2">
    <location>
        <begin position="125"/>
        <end position="146"/>
    </location>
</feature>
<accession>A0A940XJB4</accession>
<keyword evidence="2" id="KW-0472">Membrane</keyword>
<reference evidence="3" key="1">
    <citation type="submission" date="2021-04" db="EMBL/GenBank/DDBJ databases">
        <title>Genome seq and assembly of Streptomyces sp. RG38.</title>
        <authorList>
            <person name="Chhetri G."/>
        </authorList>
    </citation>
    <scope>NUCLEOTIDE SEQUENCE</scope>
    <source>
        <strain evidence="3">RG38</strain>
    </source>
</reference>
<dbReference type="RefSeq" id="WP_210875096.1">
    <property type="nucleotide sequence ID" value="NZ_JAGPNL010000007.1"/>
</dbReference>
<evidence type="ECO:0000256" key="2">
    <source>
        <dbReference type="SAM" id="Phobius"/>
    </source>
</evidence>
<feature type="transmembrane region" description="Helical" evidence="2">
    <location>
        <begin position="152"/>
        <end position="169"/>
    </location>
</feature>
<keyword evidence="2" id="KW-0812">Transmembrane</keyword>
<gene>
    <name evidence="3" type="ORF">J5Y05_23780</name>
</gene>
<evidence type="ECO:0000313" key="4">
    <source>
        <dbReference type="Proteomes" id="UP000677875"/>
    </source>
</evidence>
<dbReference type="Proteomes" id="UP000677875">
    <property type="component" value="Unassembled WGS sequence"/>
</dbReference>
<comment type="caution">
    <text evidence="3">The sequence shown here is derived from an EMBL/GenBank/DDBJ whole genome shotgun (WGS) entry which is preliminary data.</text>
</comment>
<feature type="transmembrane region" description="Helical" evidence="2">
    <location>
        <begin position="28"/>
        <end position="47"/>
    </location>
</feature>
<proteinExistence type="predicted"/>
<evidence type="ECO:0000313" key="3">
    <source>
        <dbReference type="EMBL" id="MBQ0829486.1"/>
    </source>
</evidence>
<evidence type="ECO:0000256" key="1">
    <source>
        <dbReference type="SAM" id="MobiDB-lite"/>
    </source>
</evidence>
<protein>
    <submittedName>
        <fullName evidence="3">Uncharacterized protein</fullName>
    </submittedName>
</protein>